<evidence type="ECO:0000256" key="1">
    <source>
        <dbReference type="ARBA" id="ARBA00009986"/>
    </source>
</evidence>
<dbReference type="InterPro" id="IPR016162">
    <property type="entry name" value="Ald_DH_N"/>
</dbReference>
<dbReference type="InterPro" id="IPR029510">
    <property type="entry name" value="Ald_DH_CS_GLU"/>
</dbReference>
<keyword evidence="2 4" id="KW-0560">Oxidoreductase</keyword>
<dbReference type="InterPro" id="IPR016163">
    <property type="entry name" value="Ald_DH_C"/>
</dbReference>
<organism evidence="6 7">
    <name type="scientific">Pseudonocardia ailaonensis</name>
    <dbReference type="NCBI Taxonomy" id="367279"/>
    <lineage>
        <taxon>Bacteria</taxon>
        <taxon>Bacillati</taxon>
        <taxon>Actinomycetota</taxon>
        <taxon>Actinomycetes</taxon>
        <taxon>Pseudonocardiales</taxon>
        <taxon>Pseudonocardiaceae</taxon>
        <taxon>Pseudonocardia</taxon>
    </lineage>
</organism>
<name>A0ABN2N6A2_9PSEU</name>
<sequence>MEGLTGPRVPAVRGLVDGTWVVPDGDVSHVATDPSTGAALAEFAESSPAQVEAALAAARRAFDDDSRPVWTPAERGRALHALADRMEASAELEALLVHDVGTPVSQTRAGQVRPAVDCLRWFAEAATRGPLGGRERPLPPFAGPGGLSTSMIVREPVGVVAALTAYNYPPLLIARKLGAAIASGCTTVLLASVQGQLVASHIVELLAGLDLPAGVVNVVIGTADAGRALSSDPRVDLVSFTGSEQVGAAILAQGAPTLTKTVLELGGKSPNLVLPDAPLERLVEPVLARVHSMAGQACGANTRILVDRERYGEFVELAAKALDSVVVGPAADPSTVVGPVISAGHRRRVTGFVERSLAAGASVLAAREVGPGVPAGGHYVPVQLIEARPDSEIAQEEIFGPVGVVLPYDSVDDAVRLANGTRFALNANIWGPTSQALGLARRLRSGNVTVNGGGGMRQDVGWGGGGASGLGREGGDPGLAEYFEDKHVQWLVDG</sequence>
<dbReference type="InterPro" id="IPR016161">
    <property type="entry name" value="Ald_DH/histidinol_DH"/>
</dbReference>
<dbReference type="EMBL" id="BAAAQK010000009">
    <property type="protein sequence ID" value="GAA1850909.1"/>
    <property type="molecule type" value="Genomic_DNA"/>
</dbReference>
<evidence type="ECO:0000313" key="6">
    <source>
        <dbReference type="EMBL" id="GAA1850909.1"/>
    </source>
</evidence>
<protein>
    <submittedName>
        <fullName evidence="6">Aldehyde dehydrogenase family protein</fullName>
    </submittedName>
</protein>
<feature type="domain" description="Aldehyde dehydrogenase" evidence="5">
    <location>
        <begin position="29"/>
        <end position="488"/>
    </location>
</feature>
<proteinExistence type="inferred from homology"/>
<dbReference type="SUPFAM" id="SSF53720">
    <property type="entry name" value="ALDH-like"/>
    <property type="match status" value="1"/>
</dbReference>
<dbReference type="Pfam" id="PF00171">
    <property type="entry name" value="Aldedh"/>
    <property type="match status" value="1"/>
</dbReference>
<gene>
    <name evidence="6" type="ORF">GCM10009836_33560</name>
</gene>
<dbReference type="Gene3D" id="3.40.309.10">
    <property type="entry name" value="Aldehyde Dehydrogenase, Chain A, domain 2"/>
    <property type="match status" value="1"/>
</dbReference>
<dbReference type="InterPro" id="IPR015590">
    <property type="entry name" value="Aldehyde_DH_dom"/>
</dbReference>
<dbReference type="RefSeq" id="WP_344417602.1">
    <property type="nucleotide sequence ID" value="NZ_BAAAQK010000009.1"/>
</dbReference>
<dbReference type="PROSITE" id="PS00687">
    <property type="entry name" value="ALDEHYDE_DEHYDR_GLU"/>
    <property type="match status" value="1"/>
</dbReference>
<accession>A0ABN2N6A2</accession>
<comment type="caution">
    <text evidence="6">The sequence shown here is derived from an EMBL/GenBank/DDBJ whole genome shotgun (WGS) entry which is preliminary data.</text>
</comment>
<evidence type="ECO:0000256" key="3">
    <source>
        <dbReference type="PROSITE-ProRule" id="PRU10007"/>
    </source>
</evidence>
<evidence type="ECO:0000256" key="2">
    <source>
        <dbReference type="ARBA" id="ARBA00023002"/>
    </source>
</evidence>
<evidence type="ECO:0000256" key="4">
    <source>
        <dbReference type="RuleBase" id="RU003345"/>
    </source>
</evidence>
<feature type="active site" evidence="3">
    <location>
        <position position="264"/>
    </location>
</feature>
<comment type="similarity">
    <text evidence="1 4">Belongs to the aldehyde dehydrogenase family.</text>
</comment>
<dbReference type="Proteomes" id="UP001500449">
    <property type="component" value="Unassembled WGS sequence"/>
</dbReference>
<dbReference type="PANTHER" id="PTHR42804">
    <property type="entry name" value="ALDEHYDE DEHYDROGENASE"/>
    <property type="match status" value="1"/>
</dbReference>
<evidence type="ECO:0000313" key="7">
    <source>
        <dbReference type="Proteomes" id="UP001500449"/>
    </source>
</evidence>
<dbReference type="Gene3D" id="3.40.605.10">
    <property type="entry name" value="Aldehyde Dehydrogenase, Chain A, domain 1"/>
    <property type="match status" value="1"/>
</dbReference>
<dbReference type="PANTHER" id="PTHR42804:SF1">
    <property type="entry name" value="ALDEHYDE DEHYDROGENASE-RELATED"/>
    <property type="match status" value="1"/>
</dbReference>
<reference evidence="6 7" key="1">
    <citation type="journal article" date="2019" name="Int. J. Syst. Evol. Microbiol.">
        <title>The Global Catalogue of Microorganisms (GCM) 10K type strain sequencing project: providing services to taxonomists for standard genome sequencing and annotation.</title>
        <authorList>
            <consortium name="The Broad Institute Genomics Platform"/>
            <consortium name="The Broad Institute Genome Sequencing Center for Infectious Disease"/>
            <person name="Wu L."/>
            <person name="Ma J."/>
        </authorList>
    </citation>
    <scope>NUCLEOTIDE SEQUENCE [LARGE SCALE GENOMIC DNA]</scope>
    <source>
        <strain evidence="6 7">JCM 16009</strain>
    </source>
</reference>
<evidence type="ECO:0000259" key="5">
    <source>
        <dbReference type="Pfam" id="PF00171"/>
    </source>
</evidence>
<keyword evidence="7" id="KW-1185">Reference proteome</keyword>